<dbReference type="PANTHER" id="PTHR31909:SF2">
    <property type="entry name" value="RIKEN CDNA 2410004P03 GENE"/>
    <property type="match status" value="1"/>
</dbReference>
<keyword evidence="2" id="KW-1185">Reference proteome</keyword>
<protein>
    <submittedName>
        <fullName evidence="1">Uncharacterized protein</fullName>
    </submittedName>
</protein>
<dbReference type="Pfam" id="PF14945">
    <property type="entry name" value="LLC1"/>
    <property type="match status" value="1"/>
</dbReference>
<dbReference type="InterPro" id="IPR020339">
    <property type="entry name" value="C20orf85-like"/>
</dbReference>
<evidence type="ECO:0000313" key="1">
    <source>
        <dbReference type="EMBL" id="PVD32226.1"/>
    </source>
</evidence>
<sequence>MLAPRKSNYHDNCIPRQNTAAQLAAETSKPHNEGEYRACDLVTQDKIWKQSVASERRCLENWSENWAFLTEYDSKGNVVEKEELPEKISIFSENVPNTNSGNYGCRHNTEPAKMMQNMEFKFYSDRRRRKMGSDMVCY</sequence>
<gene>
    <name evidence="1" type="ORF">C0Q70_07658</name>
</gene>
<dbReference type="PANTHER" id="PTHR31909">
    <property type="entry name" value="CHROMOSOME 20 ORF85 FAMILY MEMBER"/>
    <property type="match status" value="1"/>
</dbReference>
<reference evidence="1 2" key="1">
    <citation type="submission" date="2018-04" db="EMBL/GenBank/DDBJ databases">
        <title>The genome of golden apple snail Pomacea canaliculata provides insight into stress tolerance and invasive adaptation.</title>
        <authorList>
            <person name="Liu C."/>
            <person name="Liu B."/>
            <person name="Ren Y."/>
            <person name="Zhang Y."/>
            <person name="Wang H."/>
            <person name="Li S."/>
            <person name="Jiang F."/>
            <person name="Yin L."/>
            <person name="Zhang G."/>
            <person name="Qian W."/>
            <person name="Fan W."/>
        </authorList>
    </citation>
    <scope>NUCLEOTIDE SEQUENCE [LARGE SCALE GENOMIC DNA]</scope>
    <source>
        <strain evidence="1">SZHN2017</strain>
        <tissue evidence="1">Muscle</tissue>
    </source>
</reference>
<evidence type="ECO:0000313" key="2">
    <source>
        <dbReference type="Proteomes" id="UP000245119"/>
    </source>
</evidence>
<dbReference type="Proteomes" id="UP000245119">
    <property type="component" value="Linkage Group LG4"/>
</dbReference>
<name>A0A2T7PFM2_POMCA</name>
<dbReference type="AlphaFoldDB" id="A0A2T7PFM2"/>
<dbReference type="EMBL" id="PZQS01000004">
    <property type="protein sequence ID" value="PVD32226.1"/>
    <property type="molecule type" value="Genomic_DNA"/>
</dbReference>
<organism evidence="1 2">
    <name type="scientific">Pomacea canaliculata</name>
    <name type="common">Golden apple snail</name>
    <dbReference type="NCBI Taxonomy" id="400727"/>
    <lineage>
        <taxon>Eukaryota</taxon>
        <taxon>Metazoa</taxon>
        <taxon>Spiralia</taxon>
        <taxon>Lophotrochozoa</taxon>
        <taxon>Mollusca</taxon>
        <taxon>Gastropoda</taxon>
        <taxon>Caenogastropoda</taxon>
        <taxon>Architaenioglossa</taxon>
        <taxon>Ampullarioidea</taxon>
        <taxon>Ampullariidae</taxon>
        <taxon>Pomacea</taxon>
    </lineage>
</organism>
<proteinExistence type="predicted"/>
<accession>A0A2T7PFM2</accession>
<comment type="caution">
    <text evidence="1">The sequence shown here is derived from an EMBL/GenBank/DDBJ whole genome shotgun (WGS) entry which is preliminary data.</text>
</comment>
<dbReference type="OrthoDB" id="9972212at2759"/>